<dbReference type="PANTHER" id="PTHR22916:SF51">
    <property type="entry name" value="GLYCOSYLTRANSFERASE EPSH-RELATED"/>
    <property type="match status" value="1"/>
</dbReference>
<evidence type="ECO:0000256" key="1">
    <source>
        <dbReference type="ARBA" id="ARBA00006739"/>
    </source>
</evidence>
<dbReference type="GO" id="GO:0016757">
    <property type="term" value="F:glycosyltransferase activity"/>
    <property type="evidence" value="ECO:0007669"/>
    <property type="project" value="UniProtKB-KW"/>
</dbReference>
<evidence type="ECO:0000313" key="5">
    <source>
        <dbReference type="EMBL" id="OKA39002.1"/>
    </source>
</evidence>
<gene>
    <name evidence="5" type="ORF">BJR07_13985</name>
</gene>
<evidence type="ECO:0000259" key="4">
    <source>
        <dbReference type="Pfam" id="PF00535"/>
    </source>
</evidence>
<feature type="domain" description="Glycosyltransferase 2-like" evidence="4">
    <location>
        <begin position="9"/>
        <end position="171"/>
    </location>
</feature>
<keyword evidence="3" id="KW-0808">Transferase</keyword>
<comment type="caution">
    <text evidence="5">The sequence shown here is derived from an EMBL/GenBank/DDBJ whole genome shotgun (WGS) entry which is preliminary data.</text>
</comment>
<dbReference type="AlphaFoldDB" id="A0A1C4FHC1"/>
<protein>
    <recommendedName>
        <fullName evidence="4">Glycosyltransferase 2-like domain-containing protein</fullName>
    </recommendedName>
</protein>
<name>A0A1C4FHC1_BACCE</name>
<dbReference type="EMBL" id="MPON01000002">
    <property type="protein sequence ID" value="OKA39002.1"/>
    <property type="molecule type" value="Genomic_DNA"/>
</dbReference>
<dbReference type="Gene3D" id="3.90.550.10">
    <property type="entry name" value="Spore Coat Polysaccharide Biosynthesis Protein SpsA, Chain A"/>
    <property type="match status" value="1"/>
</dbReference>
<reference evidence="5 6" key="1">
    <citation type="submission" date="2016-11" db="EMBL/GenBank/DDBJ databases">
        <title>Identification of Bacillus cereus isolated from egg-white.</title>
        <authorList>
            <person name="Soni A."/>
            <person name="Oey I."/>
            <person name="Silcock P."/>
            <person name="Bremer P."/>
        </authorList>
    </citation>
    <scope>NUCLEOTIDE SEQUENCE [LARGE SCALE GENOMIC DNA]</scope>
    <source>
        <strain evidence="5 6">NZAS03</strain>
    </source>
</reference>
<proteinExistence type="inferred from homology"/>
<sequence length="324" mass="37296">MKTMKPKISIIVPVYMVEEYIEKCIDSLICQTYKNIEIILVNDGSLDGCPEICNNYAKNDSRIKVINKENGGLSDARNAGLRKAIGEYILFVDSDDYIEKDTCECFISAISKREVDVVVGNAKKIENNNLSFMKHSNSQEGQILKGEQYLAAELKAGTMYMAAWLNLYNREFLLSNNLEFKVGLLHEDEQFTPRVFLKAEKVIGTNIIFYNYLIRDGSITTAKNKLKNAEHIIRTCKELEQIYCNIKNDELRNLLNDNLVNKYLNIFQVASLHKKENSYLLDEKFLIKKAYTKKNKLRVALFRTSKTLYFGLNKSMKKIKSLQS</sequence>
<comment type="similarity">
    <text evidence="1">Belongs to the glycosyltransferase 2 family.</text>
</comment>
<organism evidence="5 6">
    <name type="scientific">Bacillus cereus</name>
    <dbReference type="NCBI Taxonomy" id="1396"/>
    <lineage>
        <taxon>Bacteria</taxon>
        <taxon>Bacillati</taxon>
        <taxon>Bacillota</taxon>
        <taxon>Bacilli</taxon>
        <taxon>Bacillales</taxon>
        <taxon>Bacillaceae</taxon>
        <taxon>Bacillus</taxon>
        <taxon>Bacillus cereus group</taxon>
    </lineage>
</organism>
<dbReference type="PANTHER" id="PTHR22916">
    <property type="entry name" value="GLYCOSYLTRANSFERASE"/>
    <property type="match status" value="1"/>
</dbReference>
<dbReference type="CDD" id="cd00761">
    <property type="entry name" value="Glyco_tranf_GTA_type"/>
    <property type="match status" value="1"/>
</dbReference>
<keyword evidence="2" id="KW-0328">Glycosyltransferase</keyword>
<evidence type="ECO:0000256" key="2">
    <source>
        <dbReference type="ARBA" id="ARBA00022676"/>
    </source>
</evidence>
<dbReference type="InterPro" id="IPR001173">
    <property type="entry name" value="Glyco_trans_2-like"/>
</dbReference>
<evidence type="ECO:0000313" key="6">
    <source>
        <dbReference type="Proteomes" id="UP000186535"/>
    </source>
</evidence>
<evidence type="ECO:0000256" key="3">
    <source>
        <dbReference type="ARBA" id="ARBA00022679"/>
    </source>
</evidence>
<accession>A0A1C4FHC1</accession>
<dbReference type="InterPro" id="IPR029044">
    <property type="entry name" value="Nucleotide-diphossugar_trans"/>
</dbReference>
<dbReference type="Proteomes" id="UP000186535">
    <property type="component" value="Unassembled WGS sequence"/>
</dbReference>
<dbReference type="Pfam" id="PF00535">
    <property type="entry name" value="Glycos_transf_2"/>
    <property type="match status" value="1"/>
</dbReference>
<dbReference type="SUPFAM" id="SSF53448">
    <property type="entry name" value="Nucleotide-diphospho-sugar transferases"/>
    <property type="match status" value="1"/>
</dbReference>